<comment type="caution">
    <text evidence="2">The sequence shown here is derived from an EMBL/GenBank/DDBJ whole genome shotgun (WGS) entry which is preliminary data.</text>
</comment>
<keyword evidence="3" id="KW-1185">Reference proteome</keyword>
<dbReference type="AlphaFoldDB" id="A0AAD9L3Y4"/>
<accession>A0AAD9L3Y4</accession>
<feature type="region of interest" description="Disordered" evidence="1">
    <location>
        <begin position="162"/>
        <end position="197"/>
    </location>
</feature>
<reference evidence="2" key="1">
    <citation type="journal article" date="2023" name="Mol. Biol. Evol.">
        <title>Third-Generation Sequencing Reveals the Adaptive Role of the Epigenome in Three Deep-Sea Polychaetes.</title>
        <authorList>
            <person name="Perez M."/>
            <person name="Aroh O."/>
            <person name="Sun Y."/>
            <person name="Lan Y."/>
            <person name="Juniper S.K."/>
            <person name="Young C.R."/>
            <person name="Angers B."/>
            <person name="Qian P.Y."/>
        </authorList>
    </citation>
    <scope>NUCLEOTIDE SEQUENCE</scope>
    <source>
        <strain evidence="2">R07B-5</strain>
    </source>
</reference>
<evidence type="ECO:0000313" key="2">
    <source>
        <dbReference type="EMBL" id="KAK2182175.1"/>
    </source>
</evidence>
<feature type="compositionally biased region" description="Basic and acidic residues" evidence="1">
    <location>
        <begin position="162"/>
        <end position="191"/>
    </location>
</feature>
<name>A0AAD9L3Y4_RIDPI</name>
<protein>
    <submittedName>
        <fullName evidence="2">Uncharacterized protein</fullName>
    </submittedName>
</protein>
<gene>
    <name evidence="2" type="ORF">NP493_364g02072</name>
</gene>
<organism evidence="2 3">
    <name type="scientific">Ridgeia piscesae</name>
    <name type="common">Tubeworm</name>
    <dbReference type="NCBI Taxonomy" id="27915"/>
    <lineage>
        <taxon>Eukaryota</taxon>
        <taxon>Metazoa</taxon>
        <taxon>Spiralia</taxon>
        <taxon>Lophotrochozoa</taxon>
        <taxon>Annelida</taxon>
        <taxon>Polychaeta</taxon>
        <taxon>Sedentaria</taxon>
        <taxon>Canalipalpata</taxon>
        <taxon>Sabellida</taxon>
        <taxon>Siboglinidae</taxon>
        <taxon>Ridgeia</taxon>
    </lineage>
</organism>
<dbReference type="Proteomes" id="UP001209878">
    <property type="component" value="Unassembled WGS sequence"/>
</dbReference>
<evidence type="ECO:0000256" key="1">
    <source>
        <dbReference type="SAM" id="MobiDB-lite"/>
    </source>
</evidence>
<dbReference type="EMBL" id="JAODUO010000364">
    <property type="protein sequence ID" value="KAK2182175.1"/>
    <property type="molecule type" value="Genomic_DNA"/>
</dbReference>
<proteinExistence type="predicted"/>
<evidence type="ECO:0000313" key="3">
    <source>
        <dbReference type="Proteomes" id="UP001209878"/>
    </source>
</evidence>
<sequence>MDTELVCCITLVIRRAAVEAISTAYSLGHGATAVVALCCPNLTAGVILGTFCRPSWARCLRRGCTSSLGQGRGWGLRVPLDIEGALVATRRDRVTCVAIRAAVQVVRAAHRLWQWAAAIFASTQHTTCVAIWACSLLVRTDHRVGSLRLEVEGVIAARNDTHKEADTQQLEQHDLQERTSLESRRELEQHGVQKGQV</sequence>